<feature type="signal peptide" evidence="1">
    <location>
        <begin position="1"/>
        <end position="22"/>
    </location>
</feature>
<reference evidence="2 3" key="1">
    <citation type="journal article" date="2016" name="Nat. Commun.">
        <title>Thousands of microbial genomes shed light on interconnected biogeochemical processes in an aquifer system.</title>
        <authorList>
            <person name="Anantharaman K."/>
            <person name="Brown C.T."/>
            <person name="Hug L.A."/>
            <person name="Sharon I."/>
            <person name="Castelle C.J."/>
            <person name="Probst A.J."/>
            <person name="Thomas B.C."/>
            <person name="Singh A."/>
            <person name="Wilkins M.J."/>
            <person name="Karaoz U."/>
            <person name="Brodie E.L."/>
            <person name="Williams K.H."/>
            <person name="Hubbard S.S."/>
            <person name="Banfield J.F."/>
        </authorList>
    </citation>
    <scope>NUCLEOTIDE SEQUENCE [LARGE SCALE GENOMIC DNA]</scope>
</reference>
<dbReference type="Proteomes" id="UP000177528">
    <property type="component" value="Unassembled WGS sequence"/>
</dbReference>
<name>A0A1G1X3M7_9BACT</name>
<organism evidence="2 3">
    <name type="scientific">Candidatus Andersenbacteria bacterium RIFCSPHIGHO2_12_FULL_45_11</name>
    <dbReference type="NCBI Taxonomy" id="1797281"/>
    <lineage>
        <taxon>Bacteria</taxon>
        <taxon>Candidatus Anderseniibacteriota</taxon>
    </lineage>
</organism>
<protein>
    <submittedName>
        <fullName evidence="2">Uncharacterized protein</fullName>
    </submittedName>
</protein>
<evidence type="ECO:0000256" key="1">
    <source>
        <dbReference type="SAM" id="SignalP"/>
    </source>
</evidence>
<sequence length="456" mass="51335">MMKSHVFLVIAILVFVALPVHAALPAGFKADPAYYPSSLNPNFLPNGTLVRTAKNTTVYFIKNGTRSMVLPRITELWLKEAHYFKPDLITVISDADMARYKQVASVNPAYIGKILQHPTGQQFYIDDKLRRRPMSAAVRRALKYPSRNIYATSAAHINEFSLGATITRTDVHPGGTVMYNGPYHGGTIWRIQENSKGQLTKRLYLQDYLYEAEYYPWSGQIMPVDTAELARYPRGAHIERYVDGWMVALNGKTYLVQGGKLRHIVSSELLSAMGYPTKYVLTVFPEFLKKYPIGTPVAAFKTIVTPSAKTIAPVTSVSTSPKYPELRPGAAALIPQINDLFLPIYDRDPSASENVFWMDYIYKGEVGTKEGLVAAMQRAKTTGVRPAITSRTATVSQDVLKSKWFPYLFYFVWHEEPTDAARAYWFGRIDAGHWTTIQGLGGTIRYLKDTSNQKYK</sequence>
<dbReference type="EMBL" id="MHHR01000012">
    <property type="protein sequence ID" value="OGY34625.1"/>
    <property type="molecule type" value="Genomic_DNA"/>
</dbReference>
<dbReference type="AlphaFoldDB" id="A0A1G1X3M7"/>
<accession>A0A1G1X3M7</accession>
<comment type="caution">
    <text evidence="2">The sequence shown here is derived from an EMBL/GenBank/DDBJ whole genome shotgun (WGS) entry which is preliminary data.</text>
</comment>
<proteinExistence type="predicted"/>
<feature type="chain" id="PRO_5009581318" evidence="1">
    <location>
        <begin position="23"/>
        <end position="456"/>
    </location>
</feature>
<evidence type="ECO:0000313" key="2">
    <source>
        <dbReference type="EMBL" id="OGY34625.1"/>
    </source>
</evidence>
<gene>
    <name evidence="2" type="ORF">A3D99_01890</name>
</gene>
<keyword evidence="1" id="KW-0732">Signal</keyword>
<evidence type="ECO:0000313" key="3">
    <source>
        <dbReference type="Proteomes" id="UP000177528"/>
    </source>
</evidence>